<evidence type="ECO:0000256" key="7">
    <source>
        <dbReference type="SAM" id="Coils"/>
    </source>
</evidence>
<dbReference type="Gene3D" id="1.20.1640.10">
    <property type="entry name" value="Multidrug efflux transporter AcrB transmembrane domain"/>
    <property type="match status" value="2"/>
</dbReference>
<dbReference type="GO" id="GO:0005886">
    <property type="term" value="C:plasma membrane"/>
    <property type="evidence" value="ECO:0007669"/>
    <property type="project" value="UniProtKB-SubCell"/>
</dbReference>
<keyword evidence="3" id="KW-1003">Cell membrane</keyword>
<evidence type="ECO:0000313" key="10">
    <source>
        <dbReference type="EMBL" id="SDW87399.1"/>
    </source>
</evidence>
<dbReference type="SUPFAM" id="SSF82866">
    <property type="entry name" value="Multidrug efflux transporter AcrB transmembrane domain"/>
    <property type="match status" value="2"/>
</dbReference>
<keyword evidence="4 8" id="KW-0812">Transmembrane</keyword>
<dbReference type="Gene3D" id="1.10.287.1490">
    <property type="match status" value="1"/>
</dbReference>
<feature type="transmembrane region" description="Helical" evidence="8">
    <location>
        <begin position="7"/>
        <end position="29"/>
    </location>
</feature>
<organism evidence="10 11">
    <name type="scientific">Marinococcus luteus</name>
    <dbReference type="NCBI Taxonomy" id="1122204"/>
    <lineage>
        <taxon>Bacteria</taxon>
        <taxon>Bacillati</taxon>
        <taxon>Bacillota</taxon>
        <taxon>Bacilli</taxon>
        <taxon>Bacillales</taxon>
        <taxon>Bacillaceae</taxon>
        <taxon>Marinococcus</taxon>
    </lineage>
</organism>
<evidence type="ECO:0000256" key="2">
    <source>
        <dbReference type="ARBA" id="ARBA00010157"/>
    </source>
</evidence>
<feature type="transmembrane region" description="Helical" evidence="8">
    <location>
        <begin position="306"/>
        <end position="326"/>
    </location>
</feature>
<feature type="transmembrane region" description="Helical" evidence="8">
    <location>
        <begin position="177"/>
        <end position="194"/>
    </location>
</feature>
<feature type="domain" description="SSD" evidence="9">
    <location>
        <begin position="744"/>
        <end position="872"/>
    </location>
</feature>
<dbReference type="Proteomes" id="UP000199488">
    <property type="component" value="Unassembled WGS sequence"/>
</dbReference>
<evidence type="ECO:0000256" key="1">
    <source>
        <dbReference type="ARBA" id="ARBA00004651"/>
    </source>
</evidence>
<name>A0A1H2X564_9BACI</name>
<feature type="transmembrane region" description="Helical" evidence="8">
    <location>
        <begin position="775"/>
        <end position="796"/>
    </location>
</feature>
<proteinExistence type="inferred from homology"/>
<evidence type="ECO:0000256" key="3">
    <source>
        <dbReference type="ARBA" id="ARBA00022475"/>
    </source>
</evidence>
<sequence length="887" mass="95995">MKTILQFRWWIASLIVIFTVILTVVSPSLSNLAADKETLQIPEGETSSQAQEILDDNGEGGNTISAVIQTENQVNEEEQDNIQSLITAIEDEDIKGITEVTNPFGSEETEEQLVASDENVVVIPISIEGDNDTAVNAAEEIRDLNEASDIETYVTGESLLNQQVNEASQEGLERTEVITVVLILALLFVVFRAVITPFVPLVAVGLTYLISQSIIAYLVDWFNFPVSNYTQIFLVAVLFGIGTDYCILLLSRYREELAAGLDYKKAIIRTYKTAGKTMVYSALAVLVGFTAIGFANFSVFQSGVGVAVGIVVLTGVLWTILPFFMLTLKRALFWPSKLHNGHADSKIWKWLSGVSVFRPLLAILLVAVVTVPLLLTFDNSRSYDTIDEIDQDTEEVTGLNLIEEGLGSGQALPMQIVIESDGSVMEPETLAYVEDLNRSISNLEEVEAVRSATRPAGDVIDDFYVNNQLEDVSTGISDARDGIEETESGLQEVEDGLGSIQDQLGSSDTENSSLQDAADGLGEVNTGLEQVSTQLANASSPQEAAAASEQLTGISQQITEIQSGLEEGQQELDQQTEELEQLAETLGELENGVADSRDGLTEISDGLESAETFTGDVSEANYVEGTGVYIPEDTIGNEDFQDGASNYVFDNENGMTIEVGLNADPYSKKAIQSAEEVKEVVEMNTQGTPLEDATIEYGGVPSVNSDLQSVSSNDFDRTVLIVLVGIFAILIILLRNIIQPLYIIGGLVLAYFTAMAVTELIFVNGLGYPGIAWPVPFFGFVMLVALGVDYSIFLLSRYNEEAKAGVRTGMQTAMIKMGTVIITAAIILSGTFAAMLPSGVLTLLEVATVVITGLLLFGLIVLPLLIPALISFNSEEKNPKKKQKQQR</sequence>
<comment type="subcellular location">
    <subcellularLocation>
        <location evidence="1">Cell membrane</location>
        <topology evidence="1">Multi-pass membrane protein</topology>
    </subcellularLocation>
</comment>
<protein>
    <submittedName>
        <fullName evidence="10">Putative drug exporter of the RND superfamily</fullName>
    </submittedName>
</protein>
<evidence type="ECO:0000259" key="9">
    <source>
        <dbReference type="PROSITE" id="PS50156"/>
    </source>
</evidence>
<feature type="transmembrane region" description="Helical" evidence="8">
    <location>
        <begin position="718"/>
        <end position="734"/>
    </location>
</feature>
<feature type="transmembrane region" description="Helical" evidence="8">
    <location>
        <begin position="278"/>
        <end position="300"/>
    </location>
</feature>
<dbReference type="Pfam" id="PF03176">
    <property type="entry name" value="MMPL"/>
    <property type="match status" value="2"/>
</dbReference>
<dbReference type="InterPro" id="IPR050545">
    <property type="entry name" value="Mycobact_MmpL"/>
</dbReference>
<feature type="transmembrane region" description="Helical" evidence="8">
    <location>
        <begin position="817"/>
        <end position="840"/>
    </location>
</feature>
<feature type="coiled-coil region" evidence="7">
    <location>
        <begin position="558"/>
        <end position="592"/>
    </location>
</feature>
<dbReference type="InterPro" id="IPR004869">
    <property type="entry name" value="MMPL_dom"/>
</dbReference>
<dbReference type="OrthoDB" id="9782006at2"/>
<accession>A0A1H2X564</accession>
<evidence type="ECO:0000256" key="8">
    <source>
        <dbReference type="SAM" id="Phobius"/>
    </source>
</evidence>
<keyword evidence="11" id="KW-1185">Reference proteome</keyword>
<feature type="transmembrane region" description="Helical" evidence="8">
    <location>
        <begin position="846"/>
        <end position="872"/>
    </location>
</feature>
<dbReference type="InterPro" id="IPR000731">
    <property type="entry name" value="SSD"/>
</dbReference>
<keyword evidence="5 8" id="KW-1133">Transmembrane helix</keyword>
<evidence type="ECO:0000256" key="5">
    <source>
        <dbReference type="ARBA" id="ARBA00022989"/>
    </source>
</evidence>
<evidence type="ECO:0000313" key="11">
    <source>
        <dbReference type="Proteomes" id="UP000199488"/>
    </source>
</evidence>
<dbReference type="EMBL" id="FNNC01000006">
    <property type="protein sequence ID" value="SDW87399.1"/>
    <property type="molecule type" value="Genomic_DNA"/>
</dbReference>
<feature type="transmembrane region" description="Helical" evidence="8">
    <location>
        <begin position="347"/>
        <end position="375"/>
    </location>
</feature>
<feature type="transmembrane region" description="Helical" evidence="8">
    <location>
        <begin position="231"/>
        <end position="250"/>
    </location>
</feature>
<dbReference type="STRING" id="1122204.SAMN05421781_2629"/>
<dbReference type="PANTHER" id="PTHR33406:SF6">
    <property type="entry name" value="MEMBRANE PROTEIN YDGH-RELATED"/>
    <property type="match status" value="1"/>
</dbReference>
<dbReference type="PROSITE" id="PS50156">
    <property type="entry name" value="SSD"/>
    <property type="match status" value="1"/>
</dbReference>
<keyword evidence="7" id="KW-0175">Coiled coil</keyword>
<evidence type="ECO:0000256" key="4">
    <source>
        <dbReference type="ARBA" id="ARBA00022692"/>
    </source>
</evidence>
<gene>
    <name evidence="10" type="ORF">SAMN05421781_2629</name>
</gene>
<dbReference type="AlphaFoldDB" id="A0A1H2X564"/>
<dbReference type="RefSeq" id="WP_091615983.1">
    <property type="nucleotide sequence ID" value="NZ_FNNC01000006.1"/>
</dbReference>
<reference evidence="10 11" key="1">
    <citation type="submission" date="2016-10" db="EMBL/GenBank/DDBJ databases">
        <authorList>
            <person name="de Groot N.N."/>
        </authorList>
    </citation>
    <scope>NUCLEOTIDE SEQUENCE [LARGE SCALE GENOMIC DNA]</scope>
    <source>
        <strain evidence="10 11">DSM 23126</strain>
    </source>
</reference>
<feature type="transmembrane region" description="Helical" evidence="8">
    <location>
        <begin position="201"/>
        <end position="219"/>
    </location>
</feature>
<keyword evidence="6 8" id="KW-0472">Membrane</keyword>
<feature type="transmembrane region" description="Helical" evidence="8">
    <location>
        <begin position="741"/>
        <end position="763"/>
    </location>
</feature>
<dbReference type="PANTHER" id="PTHR33406">
    <property type="entry name" value="MEMBRANE PROTEIN MJ1562-RELATED"/>
    <property type="match status" value="1"/>
</dbReference>
<evidence type="ECO:0000256" key="6">
    <source>
        <dbReference type="ARBA" id="ARBA00023136"/>
    </source>
</evidence>
<comment type="similarity">
    <text evidence="2">Belongs to the resistance-nodulation-cell division (RND) (TC 2.A.6) family. MmpL subfamily.</text>
</comment>